<keyword evidence="1" id="KW-1133">Transmembrane helix</keyword>
<gene>
    <name evidence="2" type="ORF">DPX39_090047400</name>
</gene>
<reference evidence="2 3" key="1">
    <citation type="submission" date="2018-09" db="EMBL/GenBank/DDBJ databases">
        <title>whole genome sequence of T. equiperdum IVM-t1 strain.</title>
        <authorList>
            <person name="Suganuma K."/>
        </authorList>
    </citation>
    <scope>NUCLEOTIDE SEQUENCE [LARGE SCALE GENOMIC DNA]</scope>
    <source>
        <strain evidence="2 3">IVM-t1</strain>
    </source>
</reference>
<protein>
    <submittedName>
        <fullName evidence="2">Uncharacterized protein</fullName>
    </submittedName>
</protein>
<keyword evidence="1" id="KW-0812">Transmembrane</keyword>
<dbReference type="Proteomes" id="UP000266743">
    <property type="component" value="Chromosome 9"/>
</dbReference>
<proteinExistence type="predicted"/>
<sequence length="86" mass="9764">MLRLSYSRLGHQLIKEPLGHEQTTFARGQRTMANTLKGFYALCAFSAVGCVFASYSLVTGMNRFYPCVNSKGTLSKDNSPFLWWKY</sequence>
<name>A0A3L6L315_9TRYP</name>
<accession>A0A3L6L315</accession>
<evidence type="ECO:0000256" key="1">
    <source>
        <dbReference type="SAM" id="Phobius"/>
    </source>
</evidence>
<dbReference type="AlphaFoldDB" id="A0A3L6L315"/>
<organism evidence="2 3">
    <name type="scientific">Trypanosoma brucei equiperdum</name>
    <dbReference type="NCBI Taxonomy" id="630700"/>
    <lineage>
        <taxon>Eukaryota</taxon>
        <taxon>Discoba</taxon>
        <taxon>Euglenozoa</taxon>
        <taxon>Kinetoplastea</taxon>
        <taxon>Metakinetoplastina</taxon>
        <taxon>Trypanosomatida</taxon>
        <taxon>Trypanosomatidae</taxon>
        <taxon>Trypanosoma</taxon>
    </lineage>
</organism>
<comment type="caution">
    <text evidence="2">The sequence shown here is derived from an EMBL/GenBank/DDBJ whole genome shotgun (WGS) entry which is preliminary data.</text>
</comment>
<dbReference type="EMBL" id="QSBY01000009">
    <property type="protein sequence ID" value="RHW70101.1"/>
    <property type="molecule type" value="Genomic_DNA"/>
</dbReference>
<keyword evidence="1" id="KW-0472">Membrane</keyword>
<feature type="transmembrane region" description="Helical" evidence="1">
    <location>
        <begin position="39"/>
        <end position="58"/>
    </location>
</feature>
<evidence type="ECO:0000313" key="2">
    <source>
        <dbReference type="EMBL" id="RHW70101.1"/>
    </source>
</evidence>
<evidence type="ECO:0000313" key="3">
    <source>
        <dbReference type="Proteomes" id="UP000266743"/>
    </source>
</evidence>